<evidence type="ECO:0000313" key="3">
    <source>
        <dbReference type="Proteomes" id="UP000075883"/>
    </source>
</evidence>
<sequence length="176" mass="18313">MDDTLELELAFDVSGILTAPLEDSARLTGWDDLRSTLPPPPPLLPQFSLLTANLSILAIAISGSSATFDPHPDPTEAGFGEDTTLDEDVDEVDDALLALSVELVSSKLDGLLLLLTTVVGYGATVFISVVIDCEASEDDVKVVIPVPVPLLLLLVVVVVTALDPEDGDSACCANGG</sequence>
<evidence type="ECO:0000256" key="1">
    <source>
        <dbReference type="SAM" id="Phobius"/>
    </source>
</evidence>
<dbReference type="Proteomes" id="UP000075883">
    <property type="component" value="Unassembled WGS sequence"/>
</dbReference>
<name>A0A182MI51_9DIPT</name>
<feature type="transmembrane region" description="Helical" evidence="1">
    <location>
        <begin position="143"/>
        <end position="162"/>
    </location>
</feature>
<keyword evidence="1" id="KW-0472">Membrane</keyword>
<protein>
    <submittedName>
        <fullName evidence="2">Uncharacterized protein</fullName>
    </submittedName>
</protein>
<evidence type="ECO:0000313" key="2">
    <source>
        <dbReference type="EnsemblMetazoa" id="ACUA018839-PA"/>
    </source>
</evidence>
<reference evidence="2" key="2">
    <citation type="submission" date="2020-05" db="UniProtKB">
        <authorList>
            <consortium name="EnsemblMetazoa"/>
        </authorList>
    </citation>
    <scope>IDENTIFICATION</scope>
    <source>
        <strain evidence="2">A-37</strain>
    </source>
</reference>
<dbReference type="VEuPathDB" id="VectorBase:ACUA018839"/>
<keyword evidence="1" id="KW-1133">Transmembrane helix</keyword>
<keyword evidence="1" id="KW-0812">Transmembrane</keyword>
<feature type="transmembrane region" description="Helical" evidence="1">
    <location>
        <begin position="111"/>
        <end position="131"/>
    </location>
</feature>
<accession>A0A182MI51</accession>
<dbReference type="EMBL" id="AXCM01000709">
    <property type="status" value="NOT_ANNOTATED_CDS"/>
    <property type="molecule type" value="Genomic_DNA"/>
</dbReference>
<proteinExistence type="predicted"/>
<dbReference type="EnsemblMetazoa" id="ACUA018839-RA">
    <property type="protein sequence ID" value="ACUA018839-PA"/>
    <property type="gene ID" value="ACUA018839"/>
</dbReference>
<dbReference type="AlphaFoldDB" id="A0A182MI51"/>
<keyword evidence="3" id="KW-1185">Reference proteome</keyword>
<organism evidence="2 3">
    <name type="scientific">Anopheles culicifacies</name>
    <dbReference type="NCBI Taxonomy" id="139723"/>
    <lineage>
        <taxon>Eukaryota</taxon>
        <taxon>Metazoa</taxon>
        <taxon>Ecdysozoa</taxon>
        <taxon>Arthropoda</taxon>
        <taxon>Hexapoda</taxon>
        <taxon>Insecta</taxon>
        <taxon>Pterygota</taxon>
        <taxon>Neoptera</taxon>
        <taxon>Endopterygota</taxon>
        <taxon>Diptera</taxon>
        <taxon>Nematocera</taxon>
        <taxon>Culicoidea</taxon>
        <taxon>Culicidae</taxon>
        <taxon>Anophelinae</taxon>
        <taxon>Anopheles</taxon>
        <taxon>culicifacies species complex</taxon>
    </lineage>
</organism>
<reference evidence="3" key="1">
    <citation type="submission" date="2013-09" db="EMBL/GenBank/DDBJ databases">
        <title>The Genome Sequence of Anopheles culicifacies species A.</title>
        <authorList>
            <consortium name="The Broad Institute Genomics Platform"/>
            <person name="Neafsey D.E."/>
            <person name="Besansky N."/>
            <person name="Howell P."/>
            <person name="Walton C."/>
            <person name="Young S.K."/>
            <person name="Zeng Q."/>
            <person name="Gargeya S."/>
            <person name="Fitzgerald M."/>
            <person name="Haas B."/>
            <person name="Abouelleil A."/>
            <person name="Allen A.W."/>
            <person name="Alvarado L."/>
            <person name="Arachchi H.M."/>
            <person name="Berlin A.M."/>
            <person name="Chapman S.B."/>
            <person name="Gainer-Dewar J."/>
            <person name="Goldberg J."/>
            <person name="Griggs A."/>
            <person name="Gujja S."/>
            <person name="Hansen M."/>
            <person name="Howarth C."/>
            <person name="Imamovic A."/>
            <person name="Ireland A."/>
            <person name="Larimer J."/>
            <person name="McCowan C."/>
            <person name="Murphy C."/>
            <person name="Pearson M."/>
            <person name="Poon T.W."/>
            <person name="Priest M."/>
            <person name="Roberts A."/>
            <person name="Saif S."/>
            <person name="Shea T."/>
            <person name="Sisk P."/>
            <person name="Sykes S."/>
            <person name="Wortman J."/>
            <person name="Nusbaum C."/>
            <person name="Birren B."/>
        </authorList>
    </citation>
    <scope>NUCLEOTIDE SEQUENCE [LARGE SCALE GENOMIC DNA]</scope>
    <source>
        <strain evidence="3">A-37</strain>
    </source>
</reference>